<comment type="pathway">
    <text evidence="2 13">Glycolipid biosynthesis; lipid IV(A) biosynthesis; lipid IV(A) from (3R)-3-hydroxytetradecanoyl-[acyl-carrier-protein] and UDP-N-acetyl-alpha-D-glucosamine: step 6/6.</text>
</comment>
<evidence type="ECO:0000256" key="2">
    <source>
        <dbReference type="ARBA" id="ARBA00004870"/>
    </source>
</evidence>
<sequence length="303" mass="35145">MTWLERYFFNPSFFQKCLAFALLPLSFLYTLVAILNTKLRSKIDFKVPIISVGNLSFGGNGKTPLCKAISREFEGVFVVLRGYKRQSKGLILVKHQNQILCEVDKSGDEAMEYAFCKSVEGVIVSEDRIKGIKEALKLGAKLILLDDAFSKFHIKKFDILLEGKPLPYFNFTLPSGAYRLPLYFKKKADFIAKEGEDFYRHSFVKENVKAILVTAIAKPYRLNEHFDKVRACYFFNDHYSFKKEELENLLKKHHCHTLMLTFKDYVKIKNFGFKCEIIELNVELSEKFKKLLKAYVRSFDALS</sequence>
<evidence type="ECO:0000256" key="8">
    <source>
        <dbReference type="ARBA" id="ARBA00022741"/>
    </source>
</evidence>
<dbReference type="AlphaFoldDB" id="A0AAX2UKR1"/>
<dbReference type="InterPro" id="IPR003758">
    <property type="entry name" value="LpxK"/>
</dbReference>
<comment type="caution">
    <text evidence="14">The sequence shown here is derived from an EMBL/GenBank/DDBJ whole genome shotgun (WGS) entry which is preliminary data.</text>
</comment>
<keyword evidence="7 13" id="KW-0808">Transferase</keyword>
<dbReference type="EMBL" id="VDBS01000012">
    <property type="protein sequence ID" value="TNB58824.1"/>
    <property type="molecule type" value="Genomic_DNA"/>
</dbReference>
<dbReference type="Proteomes" id="UP000306813">
    <property type="component" value="Unassembled WGS sequence"/>
</dbReference>
<evidence type="ECO:0000256" key="4">
    <source>
        <dbReference type="ARBA" id="ARBA00016436"/>
    </source>
</evidence>
<dbReference type="GeneID" id="52037333"/>
<dbReference type="Proteomes" id="UP000321317">
    <property type="component" value="Unassembled WGS sequence"/>
</dbReference>
<proteinExistence type="inferred from homology"/>
<reference evidence="14 16" key="1">
    <citation type="submission" date="2019-05" db="EMBL/GenBank/DDBJ databases">
        <title>Draft genomes of eight strains of Campylobacter helveticus isolated from cats and a dog in New Zealand.</title>
        <authorList>
            <person name="Bojanic K."/>
            <person name="Midwinter A.C."/>
            <person name="Biggs P.J."/>
            <person name="Acke E."/>
            <person name="Cornelius A.J."/>
            <person name="Marshall J.C."/>
        </authorList>
    </citation>
    <scope>NUCLEOTIDE SEQUENCE [LARGE SCALE GENOMIC DNA]</scope>
    <source>
        <strain evidence="14 16">ACP123b</strain>
    </source>
</reference>
<evidence type="ECO:0000256" key="6">
    <source>
        <dbReference type="ARBA" id="ARBA00022556"/>
    </source>
</evidence>
<keyword evidence="5 13" id="KW-0444">Lipid biosynthesis</keyword>
<evidence type="ECO:0000256" key="5">
    <source>
        <dbReference type="ARBA" id="ARBA00022516"/>
    </source>
</evidence>
<keyword evidence="9 13" id="KW-0418">Kinase</keyword>
<feature type="binding site" evidence="13">
    <location>
        <begin position="56"/>
        <end position="63"/>
    </location>
    <ligand>
        <name>ATP</name>
        <dbReference type="ChEBI" id="CHEBI:30616"/>
    </ligand>
</feature>
<accession>A0AAX2UKR1</accession>
<evidence type="ECO:0000256" key="10">
    <source>
        <dbReference type="ARBA" id="ARBA00022840"/>
    </source>
</evidence>
<dbReference type="GO" id="GO:0005524">
    <property type="term" value="F:ATP binding"/>
    <property type="evidence" value="ECO:0007669"/>
    <property type="project" value="UniProtKB-UniRule"/>
</dbReference>
<evidence type="ECO:0000313" key="15">
    <source>
        <dbReference type="EMBL" id="TXK56293.1"/>
    </source>
</evidence>
<dbReference type="NCBIfam" id="NF001892">
    <property type="entry name" value="PRK00652.1-5"/>
    <property type="match status" value="1"/>
</dbReference>
<dbReference type="GO" id="GO:0009245">
    <property type="term" value="P:lipid A biosynthetic process"/>
    <property type="evidence" value="ECO:0007669"/>
    <property type="project" value="UniProtKB-UniRule"/>
</dbReference>
<keyword evidence="8 13" id="KW-0547">Nucleotide-binding</keyword>
<keyword evidence="11 13" id="KW-0443">Lipid metabolism</keyword>
<evidence type="ECO:0000313" key="16">
    <source>
        <dbReference type="Proteomes" id="UP000306813"/>
    </source>
</evidence>
<dbReference type="GO" id="GO:0009029">
    <property type="term" value="F:lipid-A 4'-kinase activity"/>
    <property type="evidence" value="ECO:0007669"/>
    <property type="project" value="UniProtKB-UniRule"/>
</dbReference>
<evidence type="ECO:0000256" key="13">
    <source>
        <dbReference type="HAMAP-Rule" id="MF_00409"/>
    </source>
</evidence>
<dbReference type="RefSeq" id="WP_082200349.1">
    <property type="nucleotide sequence ID" value="NZ_CAUWMG010000001.1"/>
</dbReference>
<evidence type="ECO:0000256" key="12">
    <source>
        <dbReference type="ARBA" id="ARBA00029757"/>
    </source>
</evidence>
<dbReference type="GO" id="GO:0005886">
    <property type="term" value="C:plasma membrane"/>
    <property type="evidence" value="ECO:0007669"/>
    <property type="project" value="TreeGrafter"/>
</dbReference>
<dbReference type="KEGG" id="chv:CHELV3228_1429"/>
<evidence type="ECO:0000256" key="7">
    <source>
        <dbReference type="ARBA" id="ARBA00022679"/>
    </source>
</evidence>
<evidence type="ECO:0000313" key="17">
    <source>
        <dbReference type="Proteomes" id="UP000321317"/>
    </source>
</evidence>
<keyword evidence="17" id="KW-1185">Reference proteome</keyword>
<dbReference type="EMBL" id="VRMA01000063">
    <property type="protein sequence ID" value="TXK56293.1"/>
    <property type="molecule type" value="Genomic_DNA"/>
</dbReference>
<protein>
    <recommendedName>
        <fullName evidence="4 13">Tetraacyldisaccharide 4'-kinase</fullName>
        <ecNumber evidence="3 13">2.7.1.130</ecNumber>
    </recommendedName>
    <alternativeName>
        <fullName evidence="12 13">Lipid A 4'-kinase</fullName>
    </alternativeName>
</protein>
<reference evidence="15 17" key="2">
    <citation type="submission" date="2019-08" db="EMBL/GenBank/DDBJ databases">
        <title>Rapid identification of Enteric Bacteria from Whole Genome Sequences (WGS) using Average Nucleotide Identity (ANI).</title>
        <authorList>
            <person name="Lane C."/>
        </authorList>
    </citation>
    <scope>NUCLEOTIDE SEQUENCE [LARGE SCALE GENOMIC DNA]</scope>
    <source>
        <strain evidence="15 17">D4984</strain>
    </source>
</reference>
<dbReference type="GO" id="GO:0009244">
    <property type="term" value="P:lipopolysaccharide core region biosynthetic process"/>
    <property type="evidence" value="ECO:0007669"/>
    <property type="project" value="TreeGrafter"/>
</dbReference>
<gene>
    <name evidence="13" type="primary">lpxK</name>
    <name evidence="14" type="ORF">FDW42_01085</name>
    <name evidence="15" type="ORF">FVD16_07785</name>
</gene>
<name>A0AAX2UKR1_9BACT</name>
<comment type="function">
    <text evidence="1 13">Transfers the gamma-phosphate of ATP to the 4'-position of a tetraacyldisaccharide 1-phosphate intermediate (termed DS-1-P) to form tetraacyldisaccharide 1,4'-bis-phosphate (lipid IVA).</text>
</comment>
<dbReference type="Pfam" id="PF02606">
    <property type="entry name" value="LpxK"/>
    <property type="match status" value="2"/>
</dbReference>
<evidence type="ECO:0000256" key="11">
    <source>
        <dbReference type="ARBA" id="ARBA00023098"/>
    </source>
</evidence>
<comment type="catalytic activity">
    <reaction evidence="13">
        <text>a lipid A disaccharide + ATP = a lipid IVA + ADP + H(+)</text>
        <dbReference type="Rhea" id="RHEA:67840"/>
        <dbReference type="ChEBI" id="CHEBI:15378"/>
        <dbReference type="ChEBI" id="CHEBI:30616"/>
        <dbReference type="ChEBI" id="CHEBI:176343"/>
        <dbReference type="ChEBI" id="CHEBI:176425"/>
        <dbReference type="ChEBI" id="CHEBI:456216"/>
        <dbReference type="EC" id="2.7.1.130"/>
    </reaction>
</comment>
<organism evidence="14 16">
    <name type="scientific">Campylobacter helveticus</name>
    <dbReference type="NCBI Taxonomy" id="28898"/>
    <lineage>
        <taxon>Bacteria</taxon>
        <taxon>Pseudomonadati</taxon>
        <taxon>Campylobacterota</taxon>
        <taxon>Epsilonproteobacteria</taxon>
        <taxon>Campylobacterales</taxon>
        <taxon>Campylobacteraceae</taxon>
        <taxon>Campylobacter</taxon>
    </lineage>
</organism>
<dbReference type="PANTHER" id="PTHR42724:SF1">
    <property type="entry name" value="TETRAACYLDISACCHARIDE 4'-KINASE, MITOCHONDRIAL-RELATED"/>
    <property type="match status" value="1"/>
</dbReference>
<keyword evidence="10 13" id="KW-0067">ATP-binding</keyword>
<keyword evidence="6 13" id="KW-0441">Lipid A biosynthesis</keyword>
<evidence type="ECO:0000256" key="9">
    <source>
        <dbReference type="ARBA" id="ARBA00022777"/>
    </source>
</evidence>
<evidence type="ECO:0000256" key="1">
    <source>
        <dbReference type="ARBA" id="ARBA00002274"/>
    </source>
</evidence>
<evidence type="ECO:0000256" key="3">
    <source>
        <dbReference type="ARBA" id="ARBA00012071"/>
    </source>
</evidence>
<evidence type="ECO:0000313" key="14">
    <source>
        <dbReference type="EMBL" id="TNB58824.1"/>
    </source>
</evidence>
<dbReference type="HAMAP" id="MF_00409">
    <property type="entry name" value="LpxK"/>
    <property type="match status" value="1"/>
</dbReference>
<comment type="similarity">
    <text evidence="13">Belongs to the LpxK family.</text>
</comment>
<dbReference type="EC" id="2.7.1.130" evidence="3 13"/>
<dbReference type="PANTHER" id="PTHR42724">
    <property type="entry name" value="TETRAACYLDISACCHARIDE 4'-KINASE"/>
    <property type="match status" value="1"/>
</dbReference>